<feature type="domain" description="MADS-box" evidence="7">
    <location>
        <begin position="1"/>
        <end position="49"/>
    </location>
</feature>
<keyword evidence="6" id="KW-0175">Coiled coil</keyword>
<keyword evidence="2" id="KW-0805">Transcription regulation</keyword>
<dbReference type="InterPro" id="IPR002100">
    <property type="entry name" value="TF_MADSbox"/>
</dbReference>
<evidence type="ECO:0000256" key="2">
    <source>
        <dbReference type="ARBA" id="ARBA00023015"/>
    </source>
</evidence>
<feature type="coiled-coil region" evidence="6">
    <location>
        <begin position="89"/>
        <end position="116"/>
    </location>
</feature>
<sequence length="238" mass="26672">MARKKTKMVYITDDVTRRRTFAKRKRCLLKKVYELSVLCDVPACALVTAPGEPNNQPEIWPSIFDADNLIGRLRDLPASTRDKHDLDQERFLSKEVERLREQLGRLEKGNREAEAKVARMRCLCGEDVQGGADFGGLGSLVEEEKTSAVVERIECLNGLSYLASRPVSDDNVHVELPVVTEEAADAQPMMADGLVNNMLGGGGDVYDNKNDDWLYFSFDFNSCDNLSSVFNDFGPLFR</sequence>
<comment type="caution">
    <text evidence="8">The sequence shown here is derived from an EMBL/GenBank/DDBJ whole genome shotgun (WGS) entry which is preliminary data.</text>
</comment>
<keyword evidence="9" id="KW-1185">Reference proteome</keyword>
<organism evidence="8 9">
    <name type="scientific">Acorus gramineus</name>
    <name type="common">Dwarf sweet flag</name>
    <dbReference type="NCBI Taxonomy" id="55184"/>
    <lineage>
        <taxon>Eukaryota</taxon>
        <taxon>Viridiplantae</taxon>
        <taxon>Streptophyta</taxon>
        <taxon>Embryophyta</taxon>
        <taxon>Tracheophyta</taxon>
        <taxon>Spermatophyta</taxon>
        <taxon>Magnoliopsida</taxon>
        <taxon>Liliopsida</taxon>
        <taxon>Acoraceae</taxon>
        <taxon>Acorus</taxon>
    </lineage>
</organism>
<dbReference type="PANTHER" id="PTHR48019">
    <property type="entry name" value="SERUM RESPONSE FACTOR HOMOLOG"/>
    <property type="match status" value="1"/>
</dbReference>
<evidence type="ECO:0000256" key="3">
    <source>
        <dbReference type="ARBA" id="ARBA00023125"/>
    </source>
</evidence>
<dbReference type="GO" id="GO:0000987">
    <property type="term" value="F:cis-regulatory region sequence-specific DNA binding"/>
    <property type="evidence" value="ECO:0007669"/>
    <property type="project" value="InterPro"/>
</dbReference>
<name>A0AAV9BN26_ACOGR</name>
<protein>
    <submittedName>
        <fullName evidence="8">Agamous-like MADS-box protein AGL80</fullName>
    </submittedName>
</protein>
<proteinExistence type="predicted"/>
<dbReference type="GO" id="GO:0005634">
    <property type="term" value="C:nucleus"/>
    <property type="evidence" value="ECO:0007669"/>
    <property type="project" value="UniProtKB-SubCell"/>
</dbReference>
<dbReference type="PRINTS" id="PR00404">
    <property type="entry name" value="MADSDOMAIN"/>
</dbReference>
<dbReference type="GO" id="GO:0046983">
    <property type="term" value="F:protein dimerization activity"/>
    <property type="evidence" value="ECO:0007669"/>
    <property type="project" value="InterPro"/>
</dbReference>
<evidence type="ECO:0000313" key="8">
    <source>
        <dbReference type="EMBL" id="KAK1278081.1"/>
    </source>
</evidence>
<dbReference type="SUPFAM" id="SSF55455">
    <property type="entry name" value="SRF-like"/>
    <property type="match status" value="1"/>
</dbReference>
<reference evidence="8" key="2">
    <citation type="submission" date="2023-06" db="EMBL/GenBank/DDBJ databases">
        <authorList>
            <person name="Ma L."/>
            <person name="Liu K.-W."/>
            <person name="Li Z."/>
            <person name="Hsiao Y.-Y."/>
            <person name="Qi Y."/>
            <person name="Fu T."/>
            <person name="Tang G."/>
            <person name="Zhang D."/>
            <person name="Sun W.-H."/>
            <person name="Liu D.-K."/>
            <person name="Li Y."/>
            <person name="Chen G.-Z."/>
            <person name="Liu X.-D."/>
            <person name="Liao X.-Y."/>
            <person name="Jiang Y.-T."/>
            <person name="Yu X."/>
            <person name="Hao Y."/>
            <person name="Huang J."/>
            <person name="Zhao X.-W."/>
            <person name="Ke S."/>
            <person name="Chen Y.-Y."/>
            <person name="Wu W.-L."/>
            <person name="Hsu J.-L."/>
            <person name="Lin Y.-F."/>
            <person name="Huang M.-D."/>
            <person name="Li C.-Y."/>
            <person name="Huang L."/>
            <person name="Wang Z.-W."/>
            <person name="Zhao X."/>
            <person name="Zhong W.-Y."/>
            <person name="Peng D.-H."/>
            <person name="Ahmad S."/>
            <person name="Lan S."/>
            <person name="Zhang J.-S."/>
            <person name="Tsai W.-C."/>
            <person name="Van De Peer Y."/>
            <person name="Liu Z.-J."/>
        </authorList>
    </citation>
    <scope>NUCLEOTIDE SEQUENCE</scope>
    <source>
        <strain evidence="8">SCP</strain>
        <tissue evidence="8">Leaves</tissue>
    </source>
</reference>
<dbReference type="Pfam" id="PF00319">
    <property type="entry name" value="SRF-TF"/>
    <property type="match status" value="1"/>
</dbReference>
<keyword evidence="3" id="KW-0238">DNA-binding</keyword>
<evidence type="ECO:0000256" key="6">
    <source>
        <dbReference type="SAM" id="Coils"/>
    </source>
</evidence>
<evidence type="ECO:0000256" key="4">
    <source>
        <dbReference type="ARBA" id="ARBA00023163"/>
    </source>
</evidence>
<dbReference type="GO" id="GO:0000981">
    <property type="term" value="F:DNA-binding transcription factor activity, RNA polymerase II-specific"/>
    <property type="evidence" value="ECO:0007669"/>
    <property type="project" value="InterPro"/>
</dbReference>
<dbReference type="SMART" id="SM00432">
    <property type="entry name" value="MADS"/>
    <property type="match status" value="1"/>
</dbReference>
<evidence type="ECO:0000259" key="7">
    <source>
        <dbReference type="PROSITE" id="PS50066"/>
    </source>
</evidence>
<dbReference type="Gene3D" id="3.40.1810.10">
    <property type="entry name" value="Transcription factor, MADS-box"/>
    <property type="match status" value="1"/>
</dbReference>
<keyword evidence="5" id="KW-0539">Nucleus</keyword>
<dbReference type="InterPro" id="IPR036879">
    <property type="entry name" value="TF_MADSbox_sf"/>
</dbReference>
<reference evidence="8" key="1">
    <citation type="journal article" date="2023" name="Nat. Commun.">
        <title>Diploid and tetraploid genomes of Acorus and the evolution of monocots.</title>
        <authorList>
            <person name="Ma L."/>
            <person name="Liu K.W."/>
            <person name="Li Z."/>
            <person name="Hsiao Y.Y."/>
            <person name="Qi Y."/>
            <person name="Fu T."/>
            <person name="Tang G.D."/>
            <person name="Zhang D."/>
            <person name="Sun W.H."/>
            <person name="Liu D.K."/>
            <person name="Li Y."/>
            <person name="Chen G.Z."/>
            <person name="Liu X.D."/>
            <person name="Liao X.Y."/>
            <person name="Jiang Y.T."/>
            <person name="Yu X."/>
            <person name="Hao Y."/>
            <person name="Huang J."/>
            <person name="Zhao X.W."/>
            <person name="Ke S."/>
            <person name="Chen Y.Y."/>
            <person name="Wu W.L."/>
            <person name="Hsu J.L."/>
            <person name="Lin Y.F."/>
            <person name="Huang M.D."/>
            <person name="Li C.Y."/>
            <person name="Huang L."/>
            <person name="Wang Z.W."/>
            <person name="Zhao X."/>
            <person name="Zhong W.Y."/>
            <person name="Peng D.H."/>
            <person name="Ahmad S."/>
            <person name="Lan S."/>
            <person name="Zhang J.S."/>
            <person name="Tsai W.C."/>
            <person name="Van de Peer Y."/>
            <person name="Liu Z.J."/>
        </authorList>
    </citation>
    <scope>NUCLEOTIDE SEQUENCE</scope>
    <source>
        <strain evidence="8">SCP</strain>
    </source>
</reference>
<dbReference type="InterPro" id="IPR050142">
    <property type="entry name" value="MADS-box/MEF2_TF"/>
</dbReference>
<dbReference type="GO" id="GO:0045944">
    <property type="term" value="P:positive regulation of transcription by RNA polymerase II"/>
    <property type="evidence" value="ECO:0007669"/>
    <property type="project" value="InterPro"/>
</dbReference>
<gene>
    <name evidence="8" type="ORF">QJS04_geneDACA023359</name>
</gene>
<evidence type="ECO:0000256" key="1">
    <source>
        <dbReference type="ARBA" id="ARBA00004123"/>
    </source>
</evidence>
<evidence type="ECO:0000256" key="5">
    <source>
        <dbReference type="ARBA" id="ARBA00023242"/>
    </source>
</evidence>
<dbReference type="EMBL" id="JAUJYN010000002">
    <property type="protein sequence ID" value="KAK1278081.1"/>
    <property type="molecule type" value="Genomic_DNA"/>
</dbReference>
<dbReference type="CDD" id="cd00266">
    <property type="entry name" value="MADS_SRF_like"/>
    <property type="match status" value="1"/>
</dbReference>
<evidence type="ECO:0000313" key="9">
    <source>
        <dbReference type="Proteomes" id="UP001179952"/>
    </source>
</evidence>
<dbReference type="AlphaFoldDB" id="A0AAV9BN26"/>
<dbReference type="InterPro" id="IPR033897">
    <property type="entry name" value="SRF-like_MADS-box"/>
</dbReference>
<comment type="subcellular location">
    <subcellularLocation>
        <location evidence="1">Nucleus</location>
    </subcellularLocation>
</comment>
<accession>A0AAV9BN26</accession>
<dbReference type="Proteomes" id="UP001179952">
    <property type="component" value="Unassembled WGS sequence"/>
</dbReference>
<keyword evidence="4" id="KW-0804">Transcription</keyword>
<dbReference type="PROSITE" id="PS50066">
    <property type="entry name" value="MADS_BOX_2"/>
    <property type="match status" value="1"/>
</dbReference>